<dbReference type="AlphaFoldDB" id="A0A6J6ETF2"/>
<sequence>MPALSAGTVIEIDPSLATVYMAAVPSMVTAEAPVKPAPVMVSEPPEGLTVAGLDETVGATGQITAVGAKESVFCPFAVREPSWDPQFPQQNRAPFSSAQTVCAEIATSATLVLAKPLVDDTFTAVATEFAAPPSPSDPAKSEPQQ</sequence>
<proteinExistence type="predicted"/>
<evidence type="ECO:0000313" key="1">
    <source>
        <dbReference type="EMBL" id="CAB4577933.1"/>
    </source>
</evidence>
<name>A0A6J6ETF2_9ZZZZ</name>
<accession>A0A6J6ETF2</accession>
<dbReference type="EMBL" id="CAEZTS010000057">
    <property type="protein sequence ID" value="CAB4577933.1"/>
    <property type="molecule type" value="Genomic_DNA"/>
</dbReference>
<reference evidence="1" key="1">
    <citation type="submission" date="2020-05" db="EMBL/GenBank/DDBJ databases">
        <authorList>
            <person name="Chiriac C."/>
            <person name="Salcher M."/>
            <person name="Ghai R."/>
            <person name="Kavagutti S V."/>
        </authorList>
    </citation>
    <scope>NUCLEOTIDE SEQUENCE</scope>
</reference>
<gene>
    <name evidence="1" type="ORF">UFOPK1722_00799</name>
</gene>
<organism evidence="1">
    <name type="scientific">freshwater metagenome</name>
    <dbReference type="NCBI Taxonomy" id="449393"/>
    <lineage>
        <taxon>unclassified sequences</taxon>
        <taxon>metagenomes</taxon>
        <taxon>ecological metagenomes</taxon>
    </lineage>
</organism>
<protein>
    <submittedName>
        <fullName evidence="1">Unannotated protein</fullName>
    </submittedName>
</protein>